<dbReference type="RefSeq" id="WP_067003258.1">
    <property type="nucleotide sequence ID" value="NZ_BNDU01000006.1"/>
</dbReference>
<dbReference type="SUPFAM" id="SSF103473">
    <property type="entry name" value="MFS general substrate transporter"/>
    <property type="match status" value="1"/>
</dbReference>
<dbReference type="InterPro" id="IPR011701">
    <property type="entry name" value="MFS"/>
</dbReference>
<feature type="transmembrane region" description="Helical" evidence="7">
    <location>
        <begin position="355"/>
        <end position="376"/>
    </location>
</feature>
<dbReference type="InterPro" id="IPR036259">
    <property type="entry name" value="MFS_trans_sf"/>
</dbReference>
<proteinExistence type="predicted"/>
<feature type="transmembrane region" description="Helical" evidence="7">
    <location>
        <begin position="318"/>
        <end position="343"/>
    </location>
</feature>
<dbReference type="AlphaFoldDB" id="A0A101NI13"/>
<dbReference type="GO" id="GO:0005886">
    <property type="term" value="C:plasma membrane"/>
    <property type="evidence" value="ECO:0007669"/>
    <property type="project" value="UniProtKB-SubCell"/>
</dbReference>
<evidence type="ECO:0000259" key="8">
    <source>
        <dbReference type="PROSITE" id="PS50850"/>
    </source>
</evidence>
<feature type="transmembrane region" description="Helical" evidence="7">
    <location>
        <begin position="46"/>
        <end position="68"/>
    </location>
</feature>
<name>A0A101NI13_9ACTN</name>
<keyword evidence="6 7" id="KW-0472">Membrane</keyword>
<sequence length="437" mass="44386">MTAMRALFPALPRKAWSVLGADALSAVGSGLTLPFLVLYLHTIRGFGLATASLAVAAVAVAGLAGNPLGGALSDRAGPRTALIAGLTIAGVGSAGLTVVTHPWQAFAAAGLSGLGLAVAWPAQDSLLARLVRPGQRSSVFAVRHATMNLGLAAGALLAALLVDTSRPGTFIVLYLLDAASFLAAIPIVLGVKAPQAGPATEKAPDTGESTTERTGYRQVLRDPLLRQLWLLTALLITVGYGQFNAALPAYATGQGGISARELSIVFAANTLTVVLAQLLTLRLLSGRRRTRGIMVLCGMWAVTWLLTLLGGATEAFAVGLFVGAAVVFGLGETLLSSTVPALVNDIAPEHLRGRYNGASTLAYTTGFALGPLLAGFTLARGLAPALFAGLVTACALGALLAHRLERRLPPTANIVDAPVAGAAAPAVPSADPADVAP</sequence>
<dbReference type="InterPro" id="IPR050171">
    <property type="entry name" value="MFS_Transporters"/>
</dbReference>
<reference evidence="9 10" key="1">
    <citation type="submission" date="2015-10" db="EMBL/GenBank/DDBJ databases">
        <title>Draft genome sequence of Streptomyces cellostaticus DSM 40189, type strain for the species Streptomyces cellostaticus.</title>
        <authorList>
            <person name="Ruckert C."/>
            <person name="Winkler A."/>
            <person name="Kalinowski J."/>
            <person name="Kampfer P."/>
            <person name="Glaeser S."/>
        </authorList>
    </citation>
    <scope>NUCLEOTIDE SEQUENCE [LARGE SCALE GENOMIC DNA]</scope>
    <source>
        <strain evidence="9 10">DSM 40189</strain>
    </source>
</reference>
<feature type="transmembrane region" description="Helical" evidence="7">
    <location>
        <begin position="80"/>
        <end position="99"/>
    </location>
</feature>
<dbReference type="PANTHER" id="PTHR23517">
    <property type="entry name" value="RESISTANCE PROTEIN MDTM, PUTATIVE-RELATED-RELATED"/>
    <property type="match status" value="1"/>
</dbReference>
<feature type="transmembrane region" description="Helical" evidence="7">
    <location>
        <begin position="293"/>
        <end position="312"/>
    </location>
</feature>
<accession>A0A101NI13</accession>
<keyword evidence="10" id="KW-1185">Reference proteome</keyword>
<evidence type="ECO:0000256" key="5">
    <source>
        <dbReference type="ARBA" id="ARBA00022989"/>
    </source>
</evidence>
<protein>
    <recommendedName>
        <fullName evidence="8">Major facilitator superfamily (MFS) profile domain-containing protein</fullName>
    </recommendedName>
</protein>
<keyword evidence="3" id="KW-1003">Cell membrane</keyword>
<feature type="transmembrane region" description="Helical" evidence="7">
    <location>
        <begin position="168"/>
        <end position="189"/>
    </location>
</feature>
<dbReference type="STRING" id="67285.AQI88_24890"/>
<evidence type="ECO:0000313" key="10">
    <source>
        <dbReference type="Proteomes" id="UP000054241"/>
    </source>
</evidence>
<dbReference type="Proteomes" id="UP000054241">
    <property type="component" value="Unassembled WGS sequence"/>
</dbReference>
<feature type="transmembrane region" description="Helical" evidence="7">
    <location>
        <begin position="21"/>
        <end position="40"/>
    </location>
</feature>
<dbReference type="Gene3D" id="1.20.1250.20">
    <property type="entry name" value="MFS general substrate transporter like domains"/>
    <property type="match status" value="1"/>
</dbReference>
<comment type="caution">
    <text evidence="9">The sequence shown here is derived from an EMBL/GenBank/DDBJ whole genome shotgun (WGS) entry which is preliminary data.</text>
</comment>
<evidence type="ECO:0000256" key="2">
    <source>
        <dbReference type="ARBA" id="ARBA00022448"/>
    </source>
</evidence>
<dbReference type="EMBL" id="LMWL01000044">
    <property type="protein sequence ID" value="KUM93656.1"/>
    <property type="molecule type" value="Genomic_DNA"/>
</dbReference>
<dbReference type="PANTHER" id="PTHR23517:SF2">
    <property type="entry name" value="MULTIDRUG RESISTANCE PROTEIN MDTH"/>
    <property type="match status" value="1"/>
</dbReference>
<feature type="transmembrane region" description="Helical" evidence="7">
    <location>
        <begin position="382"/>
        <end position="401"/>
    </location>
</feature>
<dbReference type="InterPro" id="IPR020846">
    <property type="entry name" value="MFS_dom"/>
</dbReference>
<comment type="subcellular location">
    <subcellularLocation>
        <location evidence="1">Cell membrane</location>
        <topology evidence="1">Multi-pass membrane protein</topology>
    </subcellularLocation>
</comment>
<dbReference type="OrthoDB" id="4109786at2"/>
<evidence type="ECO:0000256" key="3">
    <source>
        <dbReference type="ARBA" id="ARBA00022475"/>
    </source>
</evidence>
<evidence type="ECO:0000256" key="4">
    <source>
        <dbReference type="ARBA" id="ARBA00022692"/>
    </source>
</evidence>
<feature type="transmembrane region" description="Helical" evidence="7">
    <location>
        <begin position="262"/>
        <end position="281"/>
    </location>
</feature>
<evidence type="ECO:0000256" key="7">
    <source>
        <dbReference type="SAM" id="Phobius"/>
    </source>
</evidence>
<keyword evidence="2" id="KW-0813">Transport</keyword>
<keyword evidence="5 7" id="KW-1133">Transmembrane helix</keyword>
<dbReference type="Pfam" id="PF07690">
    <property type="entry name" value="MFS_1"/>
    <property type="match status" value="1"/>
</dbReference>
<gene>
    <name evidence="9" type="ORF">AQI88_24890</name>
</gene>
<evidence type="ECO:0000256" key="6">
    <source>
        <dbReference type="ARBA" id="ARBA00023136"/>
    </source>
</evidence>
<evidence type="ECO:0000313" key="9">
    <source>
        <dbReference type="EMBL" id="KUM93656.1"/>
    </source>
</evidence>
<feature type="transmembrane region" description="Helical" evidence="7">
    <location>
        <begin position="228"/>
        <end position="250"/>
    </location>
</feature>
<evidence type="ECO:0000256" key="1">
    <source>
        <dbReference type="ARBA" id="ARBA00004651"/>
    </source>
</evidence>
<dbReference type="PROSITE" id="PS50850">
    <property type="entry name" value="MFS"/>
    <property type="match status" value="1"/>
</dbReference>
<dbReference type="GO" id="GO:0022857">
    <property type="term" value="F:transmembrane transporter activity"/>
    <property type="evidence" value="ECO:0007669"/>
    <property type="project" value="InterPro"/>
</dbReference>
<keyword evidence="4 7" id="KW-0812">Transmembrane</keyword>
<feature type="domain" description="Major facilitator superfamily (MFS) profile" evidence="8">
    <location>
        <begin position="1"/>
        <end position="409"/>
    </location>
</feature>
<feature type="transmembrane region" description="Helical" evidence="7">
    <location>
        <begin position="142"/>
        <end position="162"/>
    </location>
</feature>
<organism evidence="9 10">
    <name type="scientific">Streptomyces cellostaticus</name>
    <dbReference type="NCBI Taxonomy" id="67285"/>
    <lineage>
        <taxon>Bacteria</taxon>
        <taxon>Bacillati</taxon>
        <taxon>Actinomycetota</taxon>
        <taxon>Actinomycetes</taxon>
        <taxon>Kitasatosporales</taxon>
        <taxon>Streptomycetaceae</taxon>
        <taxon>Streptomyces</taxon>
    </lineage>
</organism>